<dbReference type="NCBIfam" id="TIGR04183">
    <property type="entry name" value="Por_Secre_tail"/>
    <property type="match status" value="1"/>
</dbReference>
<dbReference type="Proteomes" id="UP001207440">
    <property type="component" value="Unassembled WGS sequence"/>
</dbReference>
<dbReference type="Pfam" id="PF18962">
    <property type="entry name" value="Por_Secre_tail"/>
    <property type="match status" value="1"/>
</dbReference>
<reference evidence="5" key="1">
    <citation type="submission" date="2022-10" db="EMBL/GenBank/DDBJ databases">
        <title>Sifting through the core-genome to identify putative cross-protective antigens against Riemerella anatipestifer.</title>
        <authorList>
            <person name="Zheng X."/>
            <person name="Zhang W."/>
        </authorList>
    </citation>
    <scope>NUCLEOTIDE SEQUENCE</scope>
    <source>
        <strain evidence="5">ZWRA178</strain>
    </source>
</reference>
<feature type="compositionally biased region" description="Polar residues" evidence="2">
    <location>
        <begin position="56"/>
        <end position="72"/>
    </location>
</feature>
<organism evidence="5 6">
    <name type="scientific">Riemerella anatipestifer</name>
    <name type="common">Moraxella anatipestifer</name>
    <dbReference type="NCBI Taxonomy" id="34085"/>
    <lineage>
        <taxon>Bacteria</taxon>
        <taxon>Pseudomonadati</taxon>
        <taxon>Bacteroidota</taxon>
        <taxon>Flavobacteriia</taxon>
        <taxon>Flavobacteriales</taxon>
        <taxon>Weeksellaceae</taxon>
        <taxon>Riemerella</taxon>
    </lineage>
</organism>
<dbReference type="Gene3D" id="2.60.120.260">
    <property type="entry name" value="Galactose-binding domain-like"/>
    <property type="match status" value="1"/>
</dbReference>
<dbReference type="EMBL" id="JAOZYT010000068">
    <property type="protein sequence ID" value="MCW0524502.1"/>
    <property type="molecule type" value="Genomic_DNA"/>
</dbReference>
<dbReference type="SUPFAM" id="SSF49785">
    <property type="entry name" value="Galactose-binding domain-like"/>
    <property type="match status" value="1"/>
</dbReference>
<accession>A0AAP3EUJ7</accession>
<feature type="region of interest" description="Disordered" evidence="2">
    <location>
        <begin position="42"/>
        <end position="73"/>
    </location>
</feature>
<feature type="domain" description="Secretion system C-terminal sorting" evidence="4">
    <location>
        <begin position="204"/>
        <end position="255"/>
    </location>
</feature>
<proteinExistence type="predicted"/>
<dbReference type="InterPro" id="IPR026444">
    <property type="entry name" value="Secre_tail"/>
</dbReference>
<dbReference type="InterPro" id="IPR008979">
    <property type="entry name" value="Galactose-bd-like_sf"/>
</dbReference>
<keyword evidence="1 3" id="KW-0732">Signal</keyword>
<sequence length="257" mass="28444">MRKFYSLMAAVALVTTVSAQNLVQNPGLENWNDTGKAVDWFHDSNSSKADTKKHSGSFSGQIKSPSKGSNSMGMKDIAVTPGKTYVYSGWYLQETASTRVRHWGQWRTATGLLSDTSLQSEFIDTTSSEWKQFKIEAVAPEGAEVARLSFRVYKGNDAAEGVVYIDDFFFADKETLSVTDIKDFNNSVKFNTLADDVLTFSLPNKATVNIYSLDGKLLSSSRVSSGKSINISHLAKGNYIVTVQDNYNKISRKIIKK</sequence>
<gene>
    <name evidence="5" type="ORF">OKE68_09265</name>
</gene>
<feature type="chain" id="PRO_5043049157" evidence="3">
    <location>
        <begin position="20"/>
        <end position="257"/>
    </location>
</feature>
<dbReference type="AlphaFoldDB" id="A0AAP3EUJ7"/>
<evidence type="ECO:0000313" key="6">
    <source>
        <dbReference type="Proteomes" id="UP001207440"/>
    </source>
</evidence>
<evidence type="ECO:0000313" key="5">
    <source>
        <dbReference type="EMBL" id="MCW0524502.1"/>
    </source>
</evidence>
<evidence type="ECO:0000256" key="1">
    <source>
        <dbReference type="ARBA" id="ARBA00022729"/>
    </source>
</evidence>
<protein>
    <submittedName>
        <fullName evidence="5">T9SS type A sorting domain-containing protein</fullName>
    </submittedName>
</protein>
<evidence type="ECO:0000259" key="4">
    <source>
        <dbReference type="Pfam" id="PF18962"/>
    </source>
</evidence>
<evidence type="ECO:0000256" key="2">
    <source>
        <dbReference type="SAM" id="MobiDB-lite"/>
    </source>
</evidence>
<feature type="signal peptide" evidence="3">
    <location>
        <begin position="1"/>
        <end position="19"/>
    </location>
</feature>
<comment type="caution">
    <text evidence="5">The sequence shown here is derived from an EMBL/GenBank/DDBJ whole genome shotgun (WGS) entry which is preliminary data.</text>
</comment>
<evidence type="ECO:0000256" key="3">
    <source>
        <dbReference type="SAM" id="SignalP"/>
    </source>
</evidence>
<dbReference type="RefSeq" id="WP_154212758.1">
    <property type="nucleotide sequence ID" value="NZ_CP033039.1"/>
</dbReference>
<name>A0AAP3EUJ7_RIEAN</name>